<dbReference type="Pfam" id="PF12796">
    <property type="entry name" value="Ank_2"/>
    <property type="match status" value="1"/>
</dbReference>
<feature type="domain" description="Protein kinase" evidence="14">
    <location>
        <begin position="372"/>
        <end position="630"/>
    </location>
</feature>
<evidence type="ECO:0000256" key="3">
    <source>
        <dbReference type="ARBA" id="ARBA00022527"/>
    </source>
</evidence>
<evidence type="ECO:0000313" key="15">
    <source>
        <dbReference type="EMBL" id="EGR28006.1"/>
    </source>
</evidence>
<dbReference type="GO" id="GO:0106310">
    <property type="term" value="F:protein serine kinase activity"/>
    <property type="evidence" value="ECO:0007669"/>
    <property type="project" value="RHEA"/>
</dbReference>
<dbReference type="PROSITE" id="PS50297">
    <property type="entry name" value="ANK_REP_REGION"/>
    <property type="match status" value="1"/>
</dbReference>
<evidence type="ECO:0000256" key="6">
    <source>
        <dbReference type="ARBA" id="ARBA00022741"/>
    </source>
</evidence>
<dbReference type="GO" id="GO:0005524">
    <property type="term" value="F:ATP binding"/>
    <property type="evidence" value="ECO:0007669"/>
    <property type="project" value="UniProtKB-UniRule"/>
</dbReference>
<dbReference type="GeneID" id="14904079"/>
<gene>
    <name evidence="15" type="ORF">IMG5_185080</name>
</gene>
<name>G0R3F5_ICHMU</name>
<keyword evidence="6 12" id="KW-0547">Nucleotide-binding</keyword>
<dbReference type="Gene3D" id="1.10.510.10">
    <property type="entry name" value="Transferase(Phosphotransferase) domain 1"/>
    <property type="match status" value="1"/>
</dbReference>
<dbReference type="InterPro" id="IPR017441">
    <property type="entry name" value="Protein_kinase_ATP_BS"/>
</dbReference>
<evidence type="ECO:0000256" key="5">
    <source>
        <dbReference type="ARBA" id="ARBA00022679"/>
    </source>
</evidence>
<dbReference type="GO" id="GO:0004674">
    <property type="term" value="F:protein serine/threonine kinase activity"/>
    <property type="evidence" value="ECO:0007669"/>
    <property type="project" value="UniProtKB-KW"/>
</dbReference>
<dbReference type="Gene3D" id="3.30.200.20">
    <property type="entry name" value="Phosphorylase Kinase, domain 1"/>
    <property type="match status" value="1"/>
</dbReference>
<dbReference type="InterPro" id="IPR002110">
    <property type="entry name" value="Ankyrin_rpt"/>
</dbReference>
<dbReference type="InParanoid" id="G0R3F5"/>
<dbReference type="GO" id="GO:0016787">
    <property type="term" value="F:hydrolase activity"/>
    <property type="evidence" value="ECO:0007669"/>
    <property type="project" value="UniProtKB-KW"/>
</dbReference>
<dbReference type="STRING" id="857967.G0R3F5"/>
<dbReference type="Pfam" id="PF00069">
    <property type="entry name" value="Pkinase"/>
    <property type="match status" value="1"/>
</dbReference>
<evidence type="ECO:0000256" key="9">
    <source>
        <dbReference type="ARBA" id="ARBA00047899"/>
    </source>
</evidence>
<evidence type="ECO:0000256" key="12">
    <source>
        <dbReference type="PROSITE-ProRule" id="PRU10141"/>
    </source>
</evidence>
<dbReference type="CDD" id="cd05123">
    <property type="entry name" value="STKc_AGC"/>
    <property type="match status" value="1"/>
</dbReference>
<evidence type="ECO:0000256" key="2">
    <source>
        <dbReference type="ARBA" id="ARBA00012513"/>
    </source>
</evidence>
<keyword evidence="4" id="KW-0597">Phosphoprotein</keyword>
<evidence type="ECO:0000256" key="11">
    <source>
        <dbReference type="PROSITE-ProRule" id="PRU00023"/>
    </source>
</evidence>
<keyword evidence="5 15" id="KW-0808">Transferase</keyword>
<dbReference type="InterPro" id="IPR011009">
    <property type="entry name" value="Kinase-like_dom_sf"/>
</dbReference>
<dbReference type="PROSITE" id="PS50011">
    <property type="entry name" value="PROTEIN_KINASE_DOM"/>
    <property type="match status" value="1"/>
</dbReference>
<comment type="catalytic activity">
    <reaction evidence="9">
        <text>L-threonyl-[protein] + ATP = O-phospho-L-threonyl-[protein] + ADP + H(+)</text>
        <dbReference type="Rhea" id="RHEA:46608"/>
        <dbReference type="Rhea" id="RHEA-COMP:11060"/>
        <dbReference type="Rhea" id="RHEA-COMP:11605"/>
        <dbReference type="ChEBI" id="CHEBI:15378"/>
        <dbReference type="ChEBI" id="CHEBI:30013"/>
        <dbReference type="ChEBI" id="CHEBI:30616"/>
        <dbReference type="ChEBI" id="CHEBI:61977"/>
        <dbReference type="ChEBI" id="CHEBI:456216"/>
        <dbReference type="EC" id="2.7.11.1"/>
    </reaction>
</comment>
<dbReference type="InterPro" id="IPR045270">
    <property type="entry name" value="STKc_AGC"/>
</dbReference>
<evidence type="ECO:0000256" key="10">
    <source>
        <dbReference type="ARBA" id="ARBA00048679"/>
    </source>
</evidence>
<feature type="repeat" description="ANK" evidence="11">
    <location>
        <begin position="170"/>
        <end position="202"/>
    </location>
</feature>
<feature type="binding site" evidence="12">
    <location>
        <position position="401"/>
    </location>
    <ligand>
        <name>ATP</name>
        <dbReference type="ChEBI" id="CHEBI:30616"/>
    </ligand>
</feature>
<dbReference type="PRINTS" id="PR01415">
    <property type="entry name" value="ANKYRIN"/>
</dbReference>
<evidence type="ECO:0000256" key="13">
    <source>
        <dbReference type="SAM" id="MobiDB-lite"/>
    </source>
</evidence>
<dbReference type="Gene3D" id="1.25.40.20">
    <property type="entry name" value="Ankyrin repeat-containing domain"/>
    <property type="match status" value="1"/>
</dbReference>
<keyword evidence="16" id="KW-1185">Reference proteome</keyword>
<dbReference type="EMBL" id="GL984301">
    <property type="protein sequence ID" value="EGR28006.1"/>
    <property type="molecule type" value="Genomic_DNA"/>
</dbReference>
<dbReference type="RefSeq" id="XP_004027351.1">
    <property type="nucleotide sequence ID" value="XM_004027302.1"/>
</dbReference>
<accession>G0R3F5</accession>
<comment type="similarity">
    <text evidence="1">Belongs to the protein kinase superfamily. AGC Ser/Thr protein kinase family.</text>
</comment>
<feature type="repeat" description="ANK" evidence="11">
    <location>
        <begin position="203"/>
        <end position="235"/>
    </location>
</feature>
<organism evidence="15 16">
    <name type="scientific">Ichthyophthirius multifiliis</name>
    <name type="common">White spot disease agent</name>
    <name type="synonym">Ich</name>
    <dbReference type="NCBI Taxonomy" id="5932"/>
    <lineage>
        <taxon>Eukaryota</taxon>
        <taxon>Sar</taxon>
        <taxon>Alveolata</taxon>
        <taxon>Ciliophora</taxon>
        <taxon>Intramacronucleata</taxon>
        <taxon>Oligohymenophorea</taxon>
        <taxon>Hymenostomatida</taxon>
        <taxon>Ophryoglenina</taxon>
        <taxon>Ichthyophthirius</taxon>
    </lineage>
</organism>
<sequence>MQNILEQKCQKKKKNQKKKKKDKNSIIESFYGSILDEGSQIKNQQIPIFPSKPIQINPEKQVQNLNKTFQIYNSDIKFQIKNKDTGINYLFEQKNKKLRINIRYPLIQRKKEEEKKYTTTAWVDWWQKKRQINQQFLENSKQNNIEKCLQLLDKKLADQKAEINTKDSLNGWTALHYSAYNNNLNLISHLLFHEAIIDSLSLQNQTPLMLSTIKQNIDIVQILITAGADINIQDFQQNTAFHYSCIAGNQKLIQIFLKKASLNYNLVNNEGKKALDLCENKNIKQDFFSYMNFQSENQQKVKIIETQKKLNQIFQKGNIQNLQKKISVIQIQIQIQIYIYIYIYIYILYNQKIQSISTHSNFSEEKIDINTFNIFGMIGKGSFGEVFLVEKRDNMQLYAMKVLQKSKILNNNLTKYALTERNILSSIKHPFIVKLVYAFQNTDKLFLILNYCPGGDLGELLQKEKQLSEQQVLNYSAEIVLALEHLHSKDIIFRDLKPDNIVLDHQGHALLTDFGLSKEGVLENATGAKSFCGSIAYLAPEMLKKCGHGKAVDWYLLGVVIYELLVGIPPYYSHNKDELFYNIQNAQLKLPDFLSMESRSLLKSLLQRNPIKRLGSGKGDAEEIKAHPFFKKINWKDVEQRFIFLN</sequence>
<dbReference type="OMA" id="FMLACIH"/>
<dbReference type="eggNOG" id="KOG0598">
    <property type="taxonomic scope" value="Eukaryota"/>
</dbReference>
<dbReference type="SUPFAM" id="SSF48403">
    <property type="entry name" value="Ankyrin repeat"/>
    <property type="match status" value="1"/>
</dbReference>
<dbReference type="FunFam" id="1.10.510.10:FF:000210">
    <property type="entry name" value="Non-specific serine/threonine protein kinase"/>
    <property type="match status" value="1"/>
</dbReference>
<protein>
    <recommendedName>
        <fullName evidence="2">non-specific serine/threonine protein kinase</fullName>
        <ecNumber evidence="2">2.7.11.1</ecNumber>
    </recommendedName>
</protein>
<dbReference type="AlphaFoldDB" id="G0R3F5"/>
<dbReference type="PROSITE" id="PS50088">
    <property type="entry name" value="ANK_REPEAT"/>
    <property type="match status" value="2"/>
</dbReference>
<dbReference type="InterPro" id="IPR036770">
    <property type="entry name" value="Ankyrin_rpt-contain_sf"/>
</dbReference>
<dbReference type="PANTHER" id="PTHR24351">
    <property type="entry name" value="RIBOSOMAL PROTEIN S6 KINASE"/>
    <property type="match status" value="1"/>
</dbReference>
<reference evidence="15 16" key="1">
    <citation type="submission" date="2011-07" db="EMBL/GenBank/DDBJ databases">
        <authorList>
            <person name="Coyne R."/>
            <person name="Brami D."/>
            <person name="Johnson J."/>
            <person name="Hostetler J."/>
            <person name="Hannick L."/>
            <person name="Clark T."/>
            <person name="Cassidy-Hanley D."/>
            <person name="Inman J."/>
        </authorList>
    </citation>
    <scope>NUCLEOTIDE SEQUENCE [LARGE SCALE GENOMIC DNA]</scope>
    <source>
        <strain evidence="15 16">G5</strain>
    </source>
</reference>
<proteinExistence type="inferred from homology"/>
<dbReference type="SUPFAM" id="SSF56112">
    <property type="entry name" value="Protein kinase-like (PK-like)"/>
    <property type="match status" value="1"/>
</dbReference>
<comment type="catalytic activity">
    <reaction evidence="10">
        <text>L-seryl-[protein] + ATP = O-phospho-L-seryl-[protein] + ADP + H(+)</text>
        <dbReference type="Rhea" id="RHEA:17989"/>
        <dbReference type="Rhea" id="RHEA-COMP:9863"/>
        <dbReference type="Rhea" id="RHEA-COMP:11604"/>
        <dbReference type="ChEBI" id="CHEBI:15378"/>
        <dbReference type="ChEBI" id="CHEBI:29999"/>
        <dbReference type="ChEBI" id="CHEBI:30616"/>
        <dbReference type="ChEBI" id="CHEBI:83421"/>
        <dbReference type="ChEBI" id="CHEBI:456216"/>
        <dbReference type="EC" id="2.7.11.1"/>
    </reaction>
</comment>
<keyword evidence="7 15" id="KW-0418">Kinase</keyword>
<dbReference type="OrthoDB" id="287003at2759"/>
<evidence type="ECO:0000259" key="14">
    <source>
        <dbReference type="PROSITE" id="PS50011"/>
    </source>
</evidence>
<dbReference type="Proteomes" id="UP000008983">
    <property type="component" value="Unassembled WGS sequence"/>
</dbReference>
<keyword evidence="8 12" id="KW-0067">ATP-binding</keyword>
<dbReference type="FunFam" id="3.30.200.20:FF:000524">
    <property type="entry name" value="Non-specific serine/threonine protein kinase"/>
    <property type="match status" value="1"/>
</dbReference>
<dbReference type="SMART" id="SM00248">
    <property type="entry name" value="ANK"/>
    <property type="match status" value="3"/>
</dbReference>
<evidence type="ECO:0000256" key="7">
    <source>
        <dbReference type="ARBA" id="ARBA00022777"/>
    </source>
</evidence>
<evidence type="ECO:0000256" key="1">
    <source>
        <dbReference type="ARBA" id="ARBA00009903"/>
    </source>
</evidence>
<dbReference type="InterPro" id="IPR000719">
    <property type="entry name" value="Prot_kinase_dom"/>
</dbReference>
<keyword evidence="11" id="KW-0040">ANK repeat</keyword>
<evidence type="ECO:0000256" key="4">
    <source>
        <dbReference type="ARBA" id="ARBA00022553"/>
    </source>
</evidence>
<dbReference type="EC" id="2.7.11.1" evidence="2"/>
<evidence type="ECO:0000313" key="16">
    <source>
        <dbReference type="Proteomes" id="UP000008983"/>
    </source>
</evidence>
<feature type="region of interest" description="Disordered" evidence="13">
    <location>
        <begin position="1"/>
        <end position="21"/>
    </location>
</feature>
<dbReference type="PROSITE" id="PS00107">
    <property type="entry name" value="PROTEIN_KINASE_ATP"/>
    <property type="match status" value="1"/>
</dbReference>
<keyword evidence="15" id="KW-0378">Hydrolase</keyword>
<evidence type="ECO:0000256" key="8">
    <source>
        <dbReference type="ARBA" id="ARBA00022840"/>
    </source>
</evidence>
<keyword evidence="3" id="KW-0723">Serine/threonine-protein kinase</keyword>
<dbReference type="SMART" id="SM00220">
    <property type="entry name" value="S_TKc"/>
    <property type="match status" value="1"/>
</dbReference>
<feature type="compositionally biased region" description="Basic residues" evidence="13">
    <location>
        <begin position="10"/>
        <end position="21"/>
    </location>
</feature>